<evidence type="ECO:0000256" key="6">
    <source>
        <dbReference type="ARBA" id="ARBA00048809"/>
    </source>
</evidence>
<evidence type="ECO:0000313" key="9">
    <source>
        <dbReference type="EMBL" id="KAG7531875.1"/>
    </source>
</evidence>
<comment type="catalytic activity">
    <reaction evidence="6 7">
        <text>beta-D-fructose 6-phosphate = dihydroxyacetone + D-glyceraldehyde 3-phosphate</text>
        <dbReference type="Rhea" id="RHEA:28002"/>
        <dbReference type="ChEBI" id="CHEBI:16016"/>
        <dbReference type="ChEBI" id="CHEBI:57634"/>
        <dbReference type="ChEBI" id="CHEBI:59776"/>
    </reaction>
</comment>
<dbReference type="Gene3D" id="1.20.930.60">
    <property type="match status" value="1"/>
</dbReference>
<evidence type="ECO:0000256" key="5">
    <source>
        <dbReference type="ARBA" id="ARBA00023211"/>
    </source>
</evidence>
<gene>
    <name evidence="9" type="ORF">FFLO_04021</name>
</gene>
<comment type="domain">
    <text evidence="7">Subfamily III proteins have a conserved RTxK motif about 40-50 residues from the C-terminus; the threonine may be replaced by serine or cysteine.</text>
</comment>
<evidence type="ECO:0000256" key="4">
    <source>
        <dbReference type="ARBA" id="ARBA00022801"/>
    </source>
</evidence>
<comment type="similarity">
    <text evidence="2 7">Belongs to the damage-control phosphatase family. Sugar phosphate phosphatase III subfamily.</text>
</comment>
<proteinExistence type="inferred from homology"/>
<comment type="cofactor">
    <cofactor evidence="7">
        <name>Mn(2+)</name>
        <dbReference type="ChEBI" id="CHEBI:29035"/>
    </cofactor>
    <cofactor evidence="7">
        <name>Ni(2+)</name>
        <dbReference type="ChEBI" id="CHEBI:49786"/>
    </cofactor>
</comment>
<dbReference type="InterPro" id="IPR036075">
    <property type="entry name" value="ARMT-1-like_metal-bd_sf"/>
</dbReference>
<comment type="function">
    <text evidence="7">Metal-dependent phosphatase that shows phosphatase activity against several substrates, including fructose-1-phosphate and fructose-6-phosphate. Its preference for fructose-1-phosphate, a strong glycating agent that causes DNA damage rather than a canonical yeast metabolite, suggests a damage-control function in hexose phosphate metabolism.</text>
</comment>
<dbReference type="InterPro" id="IPR002791">
    <property type="entry name" value="ARMT1-like_metal-bd"/>
</dbReference>
<dbReference type="Pfam" id="PF01937">
    <property type="entry name" value="ARMT1-like_dom"/>
    <property type="match status" value="1"/>
</dbReference>
<keyword evidence="4 7" id="KW-0378">Hydrolase</keyword>
<dbReference type="PANTHER" id="PTHR12260">
    <property type="entry name" value="DAMAGE-CONTROL PHOSPHATASE ARMT1"/>
    <property type="match status" value="1"/>
</dbReference>
<comment type="caution">
    <text evidence="9">The sequence shown here is derived from an EMBL/GenBank/DDBJ whole genome shotgun (WGS) entry which is preliminary data.</text>
</comment>
<evidence type="ECO:0000259" key="8">
    <source>
        <dbReference type="Pfam" id="PF01937"/>
    </source>
</evidence>
<accession>A0A8K0JJI5</accession>
<dbReference type="SUPFAM" id="SSF111321">
    <property type="entry name" value="AF1104-like"/>
    <property type="match status" value="1"/>
</dbReference>
<dbReference type="GO" id="GO:0005634">
    <property type="term" value="C:nucleus"/>
    <property type="evidence" value="ECO:0007669"/>
    <property type="project" value="TreeGrafter"/>
</dbReference>
<dbReference type="Gene3D" id="3.40.50.10880">
    <property type="entry name" value="Uncharacterised protein PF01937, DUF89, domain 3"/>
    <property type="match status" value="1"/>
</dbReference>
<dbReference type="AlphaFoldDB" id="A0A8K0JJI5"/>
<dbReference type="GO" id="GO:0006974">
    <property type="term" value="P:DNA damage response"/>
    <property type="evidence" value="ECO:0007669"/>
    <property type="project" value="TreeGrafter"/>
</dbReference>
<keyword evidence="3 7" id="KW-0479">Metal-binding</keyword>
<name>A0A8K0JJI5_9TREE</name>
<dbReference type="FunFam" id="1.20.930.60:FF:000002">
    <property type="entry name" value="Protein-glutamate O-methyltransferase C1393.13"/>
    <property type="match status" value="1"/>
</dbReference>
<dbReference type="Proteomes" id="UP000812966">
    <property type="component" value="Unassembled WGS sequence"/>
</dbReference>
<keyword evidence="5 7" id="KW-0464">Manganese</keyword>
<reference evidence="9" key="1">
    <citation type="submission" date="2020-04" db="EMBL/GenBank/DDBJ databases">
        <title>Analysis of mating type loci in Filobasidium floriforme.</title>
        <authorList>
            <person name="Nowrousian M."/>
        </authorList>
    </citation>
    <scope>NUCLEOTIDE SEQUENCE</scope>
    <source>
        <strain evidence="9">CBS 6242</strain>
    </source>
</reference>
<evidence type="ECO:0000256" key="2">
    <source>
        <dbReference type="ARBA" id="ARBA00009519"/>
    </source>
</evidence>
<comment type="catalytic activity">
    <reaction evidence="1 7">
        <text>beta-D-fructose 1-phosphate + H2O = D-fructose + phosphate</text>
        <dbReference type="Rhea" id="RHEA:35603"/>
        <dbReference type="ChEBI" id="CHEBI:15377"/>
        <dbReference type="ChEBI" id="CHEBI:37721"/>
        <dbReference type="ChEBI" id="CHEBI:43474"/>
        <dbReference type="ChEBI" id="CHEBI:138881"/>
    </reaction>
</comment>
<dbReference type="GO" id="GO:0016791">
    <property type="term" value="F:phosphatase activity"/>
    <property type="evidence" value="ECO:0007669"/>
    <property type="project" value="TreeGrafter"/>
</dbReference>
<evidence type="ECO:0000256" key="3">
    <source>
        <dbReference type="ARBA" id="ARBA00022723"/>
    </source>
</evidence>
<keyword evidence="10" id="KW-1185">Reference proteome</keyword>
<sequence>MTETATSWKLPVGQFSPKDKGSISYTTVAKRWPTILTQIVSTLSNEIHHVTTSKESESEASKEKIEEGKEIIRSISELKHDMGRNKVLSPIEDDGGSNVDCYNEHLKALDGTDDTWFTAAWLFAECYLYRRLRTYFAKTKHWNQFDPFFTQKADTYKSSSTAIIHLAKSLKKLDGEQDELLQGYKEKGSAMEVVFYEMMQAALWGNATDLSLLVDLSYSDLQKLQQLGSASQAEQAKFILRNDLEKVWAIVKNVKNGRVDIVLDNAISQLYTDLILADFLLRTPCVSEVVFHPKDIPWFVSDVMPYDFSWAIDSLADQTFFAKHTEGLEQEDLDILSALSARWREHLSAGRFKLSVPLDTPIGKVTDLGGFWTTQHPYQRIPEKDPKLQKELQKSDLVILKGDLNYRKLVADGKWNPTTPFDTALGPMAGQVNLLSLRTNKADPIVGLPEGTAERLDKEHANWRVDGKYAVVSFSQRTQ</sequence>
<dbReference type="InterPro" id="IPR039763">
    <property type="entry name" value="ARMT1"/>
</dbReference>
<evidence type="ECO:0000313" key="10">
    <source>
        <dbReference type="Proteomes" id="UP000812966"/>
    </source>
</evidence>
<evidence type="ECO:0000256" key="1">
    <source>
        <dbReference type="ARBA" id="ARBA00001326"/>
    </source>
</evidence>
<feature type="domain" description="Damage-control phosphatase ARMT1-like metal-binding" evidence="8">
    <location>
        <begin position="27"/>
        <end position="455"/>
    </location>
</feature>
<protein>
    <recommendedName>
        <fullName evidence="7">Sugar phosphate phosphatase</fullName>
        <ecNumber evidence="7">3.1.3.-</ecNumber>
    </recommendedName>
</protein>
<dbReference type="EC" id="3.1.3.-" evidence="7"/>
<dbReference type="EMBL" id="JABELV010000080">
    <property type="protein sequence ID" value="KAG7531875.1"/>
    <property type="molecule type" value="Genomic_DNA"/>
</dbReference>
<dbReference type="GO" id="GO:0046872">
    <property type="term" value="F:metal ion binding"/>
    <property type="evidence" value="ECO:0007669"/>
    <property type="project" value="UniProtKB-UniRule"/>
</dbReference>
<organism evidence="9 10">
    <name type="scientific">Filobasidium floriforme</name>
    <dbReference type="NCBI Taxonomy" id="5210"/>
    <lineage>
        <taxon>Eukaryota</taxon>
        <taxon>Fungi</taxon>
        <taxon>Dikarya</taxon>
        <taxon>Basidiomycota</taxon>
        <taxon>Agaricomycotina</taxon>
        <taxon>Tremellomycetes</taxon>
        <taxon>Filobasidiales</taxon>
        <taxon>Filobasidiaceae</taxon>
        <taxon>Filobasidium</taxon>
    </lineage>
</organism>
<evidence type="ECO:0000256" key="7">
    <source>
        <dbReference type="RuleBase" id="RU367030"/>
    </source>
</evidence>
<dbReference type="PANTHER" id="PTHR12260:SF6">
    <property type="entry name" value="DAMAGE-CONTROL PHOSPHATASE ARMT1"/>
    <property type="match status" value="1"/>
</dbReference>